<feature type="non-terminal residue" evidence="2">
    <location>
        <position position="221"/>
    </location>
</feature>
<proteinExistence type="predicted"/>
<protein>
    <recommendedName>
        <fullName evidence="1">SUEL-type lectin domain-containing protein</fullName>
    </recommendedName>
</protein>
<reference evidence="2 3" key="1">
    <citation type="submission" date="2022-12" db="EMBL/GenBank/DDBJ databases">
        <title>Chromosome-level genome of Tegillarca granosa.</title>
        <authorList>
            <person name="Kim J."/>
        </authorList>
    </citation>
    <scope>NUCLEOTIDE SEQUENCE [LARGE SCALE GENOMIC DNA]</scope>
    <source>
        <strain evidence="2">Teg-2019</strain>
        <tissue evidence="2">Adductor muscle</tissue>
    </source>
</reference>
<dbReference type="InterPro" id="IPR043159">
    <property type="entry name" value="Lectin_gal-bd_sf"/>
</dbReference>
<dbReference type="PANTHER" id="PTHR46780">
    <property type="entry name" value="PROTEIN EVA-1"/>
    <property type="match status" value="1"/>
</dbReference>
<dbReference type="CDD" id="cd22827">
    <property type="entry name" value="Gal_Rha_Lectin_SUL-I-like"/>
    <property type="match status" value="1"/>
</dbReference>
<feature type="domain" description="SUEL-type lectin" evidence="1">
    <location>
        <begin position="132"/>
        <end position="220"/>
    </location>
</feature>
<keyword evidence="3" id="KW-1185">Reference proteome</keyword>
<comment type="caution">
    <text evidence="2">The sequence shown here is derived from an EMBL/GenBank/DDBJ whole genome shotgun (WGS) entry which is preliminary data.</text>
</comment>
<name>A0ABQ9EHR3_TEGGR</name>
<organism evidence="2 3">
    <name type="scientific">Tegillarca granosa</name>
    <name type="common">Malaysian cockle</name>
    <name type="synonym">Anadara granosa</name>
    <dbReference type="NCBI Taxonomy" id="220873"/>
    <lineage>
        <taxon>Eukaryota</taxon>
        <taxon>Metazoa</taxon>
        <taxon>Spiralia</taxon>
        <taxon>Lophotrochozoa</taxon>
        <taxon>Mollusca</taxon>
        <taxon>Bivalvia</taxon>
        <taxon>Autobranchia</taxon>
        <taxon>Pteriomorphia</taxon>
        <taxon>Arcoida</taxon>
        <taxon>Arcoidea</taxon>
        <taxon>Arcidae</taxon>
        <taxon>Tegillarca</taxon>
    </lineage>
</organism>
<evidence type="ECO:0000259" key="1">
    <source>
        <dbReference type="PROSITE" id="PS50228"/>
    </source>
</evidence>
<dbReference type="Pfam" id="PF02140">
    <property type="entry name" value="SUEL_Lectin"/>
    <property type="match status" value="2"/>
</dbReference>
<dbReference type="Proteomes" id="UP001217089">
    <property type="component" value="Unassembled WGS sequence"/>
</dbReference>
<gene>
    <name evidence="2" type="ORF">KUTeg_019366</name>
</gene>
<evidence type="ECO:0000313" key="3">
    <source>
        <dbReference type="Proteomes" id="UP001217089"/>
    </source>
</evidence>
<evidence type="ECO:0000313" key="2">
    <source>
        <dbReference type="EMBL" id="KAJ8302970.1"/>
    </source>
</evidence>
<accession>A0ABQ9EHR3</accession>
<feature type="domain" description="SUEL-type lectin" evidence="1">
    <location>
        <begin position="32"/>
        <end position="119"/>
    </location>
</feature>
<sequence length="221" mass="24637">MDKLTKHKKAACLYKHGCLSSYVFGQFQELVLCSDATDTITCTQNVINIHYASYGRHDNRTCPGPEMMNTNCIASSSFSYVSGECDGQSSCNVQAHKDNFGGDPCYGIAKYLYVEYNCKSNDVIHSFHTDVICNNLYGTFDCAVGVIQLTYANYGRLDEHTCPYWKQLQTDCHANDSLFVVRGLCEGQTQCSLTASASSFSPDTCDTRIHRYLTVRYTCGL</sequence>
<dbReference type="InterPro" id="IPR000922">
    <property type="entry name" value="Lectin_gal-bd_dom"/>
</dbReference>
<dbReference type="Gene3D" id="2.60.120.740">
    <property type="match status" value="2"/>
</dbReference>
<dbReference type="PROSITE" id="PS50228">
    <property type="entry name" value="SUEL_LECTIN"/>
    <property type="match status" value="2"/>
</dbReference>
<dbReference type="EMBL" id="JARBDR010000917">
    <property type="protein sequence ID" value="KAJ8302970.1"/>
    <property type="molecule type" value="Genomic_DNA"/>
</dbReference>